<organism evidence="2 3">
    <name type="scientific">Trichoderma cornu-damae</name>
    <dbReference type="NCBI Taxonomy" id="654480"/>
    <lineage>
        <taxon>Eukaryota</taxon>
        <taxon>Fungi</taxon>
        <taxon>Dikarya</taxon>
        <taxon>Ascomycota</taxon>
        <taxon>Pezizomycotina</taxon>
        <taxon>Sordariomycetes</taxon>
        <taxon>Hypocreomycetidae</taxon>
        <taxon>Hypocreales</taxon>
        <taxon>Hypocreaceae</taxon>
        <taxon>Trichoderma</taxon>
    </lineage>
</organism>
<dbReference type="AlphaFoldDB" id="A0A9P8TY55"/>
<feature type="region of interest" description="Disordered" evidence="1">
    <location>
        <begin position="1"/>
        <end position="75"/>
    </location>
</feature>
<proteinExistence type="predicted"/>
<sequence>MAKTHRESDRNNPFPHMRSVAPMGRMMAHAHREAQTHGRLTHSIDPRGSRSPSKSERETSERSYGRPYASGMMDADVGSCHMASTFYEIFRESGLQRQLENGWGRAYSDVVAEESATSPTSESHRSQTRRRPKASSPPGARKHAQNRGSIGSRGPKSKRPRSGQVKEEDADDDTGATHAMQEPSKSRSPKRDSHHTTESGEGYKLNGKDYGGRDYMSGLNTELDTLRKHLLQRANPPRSFS</sequence>
<evidence type="ECO:0000313" key="3">
    <source>
        <dbReference type="Proteomes" id="UP000827724"/>
    </source>
</evidence>
<reference evidence="2" key="1">
    <citation type="submission" date="2021-08" db="EMBL/GenBank/DDBJ databases">
        <title>Chromosome-Level Trichoderma cornu-damae using Hi-C Data.</title>
        <authorList>
            <person name="Kim C.S."/>
        </authorList>
    </citation>
    <scope>NUCLEOTIDE SEQUENCE</scope>
    <source>
        <strain evidence="2">KA19-0412C</strain>
    </source>
</reference>
<dbReference type="Proteomes" id="UP000827724">
    <property type="component" value="Unassembled WGS sequence"/>
</dbReference>
<feature type="compositionally biased region" description="Basic and acidic residues" evidence="1">
    <location>
        <begin position="30"/>
        <end position="64"/>
    </location>
</feature>
<feature type="compositionally biased region" description="Basic and acidic residues" evidence="1">
    <location>
        <begin position="1"/>
        <end position="10"/>
    </location>
</feature>
<evidence type="ECO:0000313" key="2">
    <source>
        <dbReference type="EMBL" id="KAH6609439.1"/>
    </source>
</evidence>
<protein>
    <submittedName>
        <fullName evidence="2">Uncharacterized protein</fullName>
    </submittedName>
</protein>
<evidence type="ECO:0000256" key="1">
    <source>
        <dbReference type="SAM" id="MobiDB-lite"/>
    </source>
</evidence>
<gene>
    <name evidence="2" type="ORF">Trco_002785</name>
</gene>
<dbReference type="OrthoDB" id="4896980at2759"/>
<dbReference type="EMBL" id="JAIWOZ010000002">
    <property type="protein sequence ID" value="KAH6609439.1"/>
    <property type="molecule type" value="Genomic_DNA"/>
</dbReference>
<feature type="region of interest" description="Disordered" evidence="1">
    <location>
        <begin position="111"/>
        <end position="218"/>
    </location>
</feature>
<name>A0A9P8TY55_9HYPO</name>
<keyword evidence="3" id="KW-1185">Reference proteome</keyword>
<comment type="caution">
    <text evidence="2">The sequence shown here is derived from an EMBL/GenBank/DDBJ whole genome shotgun (WGS) entry which is preliminary data.</text>
</comment>
<accession>A0A9P8TY55</accession>
<feature type="compositionally biased region" description="Basic and acidic residues" evidence="1">
    <location>
        <begin position="189"/>
        <end position="198"/>
    </location>
</feature>